<keyword evidence="2" id="KW-1185">Reference proteome</keyword>
<comment type="caution">
    <text evidence="1">The sequence shown here is derived from an EMBL/GenBank/DDBJ whole genome shotgun (WGS) entry which is preliminary data.</text>
</comment>
<gene>
    <name evidence="1" type="ORF">EI77_01989</name>
</gene>
<protein>
    <submittedName>
        <fullName evidence="1">Uncharacterized protein</fullName>
    </submittedName>
</protein>
<proteinExistence type="predicted"/>
<dbReference type="EMBL" id="SOCA01000003">
    <property type="protein sequence ID" value="TDU70871.1"/>
    <property type="molecule type" value="Genomic_DNA"/>
</dbReference>
<reference evidence="1 2" key="1">
    <citation type="submission" date="2019-03" db="EMBL/GenBank/DDBJ databases">
        <title>Genomic Encyclopedia of Archaeal and Bacterial Type Strains, Phase II (KMG-II): from individual species to whole genera.</title>
        <authorList>
            <person name="Goeker M."/>
        </authorList>
    </citation>
    <scope>NUCLEOTIDE SEQUENCE [LARGE SCALE GENOMIC DNA]</scope>
    <source>
        <strain evidence="1 2">ATCC 25309</strain>
    </source>
</reference>
<sequence>MHPTMSSLKNAADQGIVFEKQTPRSLNLCIRSSTPTGAAVEVEAVFEIVG</sequence>
<accession>A0A4R7RYE7</accession>
<organism evidence="1 2">
    <name type="scientific">Prosthecobacter fusiformis</name>
    <dbReference type="NCBI Taxonomy" id="48464"/>
    <lineage>
        <taxon>Bacteria</taxon>
        <taxon>Pseudomonadati</taxon>
        <taxon>Verrucomicrobiota</taxon>
        <taxon>Verrucomicrobiia</taxon>
        <taxon>Verrucomicrobiales</taxon>
        <taxon>Verrucomicrobiaceae</taxon>
        <taxon>Prosthecobacter</taxon>
    </lineage>
</organism>
<dbReference type="Proteomes" id="UP000295662">
    <property type="component" value="Unassembled WGS sequence"/>
</dbReference>
<evidence type="ECO:0000313" key="1">
    <source>
        <dbReference type="EMBL" id="TDU70871.1"/>
    </source>
</evidence>
<evidence type="ECO:0000313" key="2">
    <source>
        <dbReference type="Proteomes" id="UP000295662"/>
    </source>
</evidence>
<dbReference type="AlphaFoldDB" id="A0A4R7RYE7"/>
<name>A0A4R7RYE7_9BACT</name>